<protein>
    <submittedName>
        <fullName evidence="3">WGxxGxxG-CTERM domain-containing protein</fullName>
    </submittedName>
</protein>
<feature type="signal peptide" evidence="2">
    <location>
        <begin position="1"/>
        <end position="30"/>
    </location>
</feature>
<feature type="chain" id="PRO_5046160329" evidence="2">
    <location>
        <begin position="31"/>
        <end position="101"/>
    </location>
</feature>
<keyword evidence="2" id="KW-0732">Signal</keyword>
<dbReference type="NCBIfam" id="NF041742">
    <property type="entry name" value="WGxxGxxG_fam"/>
    <property type="match status" value="1"/>
</dbReference>
<gene>
    <name evidence="3" type="ORF">NC998_15245</name>
</gene>
<evidence type="ECO:0000313" key="4">
    <source>
        <dbReference type="Proteomes" id="UP001464891"/>
    </source>
</evidence>
<organism evidence="3 4">
    <name type="scientific">Trichocoleus desertorum GB2-A4</name>
    <dbReference type="NCBI Taxonomy" id="2933944"/>
    <lineage>
        <taxon>Bacteria</taxon>
        <taxon>Bacillati</taxon>
        <taxon>Cyanobacteriota</taxon>
        <taxon>Cyanophyceae</taxon>
        <taxon>Leptolyngbyales</taxon>
        <taxon>Trichocoleusaceae</taxon>
        <taxon>Trichocoleus</taxon>
    </lineage>
</organism>
<keyword evidence="4" id="KW-1185">Reference proteome</keyword>
<reference evidence="3 4" key="1">
    <citation type="submission" date="2022-04" db="EMBL/GenBank/DDBJ databases">
        <title>Positive selection, recombination, and allopatry shape intraspecific diversity of widespread and dominant cyanobacteria.</title>
        <authorList>
            <person name="Wei J."/>
            <person name="Shu W."/>
            <person name="Hu C."/>
        </authorList>
    </citation>
    <scope>NUCLEOTIDE SEQUENCE [LARGE SCALE GENOMIC DNA]</scope>
    <source>
        <strain evidence="3 4">GB2-A4</strain>
    </source>
</reference>
<evidence type="ECO:0000256" key="1">
    <source>
        <dbReference type="SAM" id="MobiDB-lite"/>
    </source>
</evidence>
<dbReference type="EMBL" id="JAMPKM010000009">
    <property type="protein sequence ID" value="MEP0818454.1"/>
    <property type="molecule type" value="Genomic_DNA"/>
</dbReference>
<dbReference type="Proteomes" id="UP001464891">
    <property type="component" value="Unassembled WGS sequence"/>
</dbReference>
<dbReference type="RefSeq" id="WP_190436535.1">
    <property type="nucleotide sequence ID" value="NZ_JAMPKM010000009.1"/>
</dbReference>
<evidence type="ECO:0000313" key="3">
    <source>
        <dbReference type="EMBL" id="MEP0818454.1"/>
    </source>
</evidence>
<feature type="region of interest" description="Disordered" evidence="1">
    <location>
        <begin position="28"/>
        <end position="54"/>
    </location>
</feature>
<evidence type="ECO:0000256" key="2">
    <source>
        <dbReference type="SAM" id="SignalP"/>
    </source>
</evidence>
<name>A0ABV0J9K4_9CYAN</name>
<sequence length="101" mass="10567">MKSAALSKFIGAGVLSLSLAALPLTLPAGAQTDAGTSTTSGTDTTSTYNNTDTATEGDRDFDWGWLGLLGLAGLAGLAKKSHEEPTRYREPEEVSRTGTRY</sequence>
<comment type="caution">
    <text evidence="3">The sequence shown here is derived from an EMBL/GenBank/DDBJ whole genome shotgun (WGS) entry which is preliminary data.</text>
</comment>
<feature type="region of interest" description="Disordered" evidence="1">
    <location>
        <begin position="77"/>
        <end position="101"/>
    </location>
</feature>
<accession>A0ABV0J9K4</accession>
<feature type="compositionally biased region" description="Basic and acidic residues" evidence="1">
    <location>
        <begin position="80"/>
        <end position="95"/>
    </location>
</feature>
<proteinExistence type="predicted"/>
<dbReference type="NCBIfam" id="NF038039">
    <property type="entry name" value="WGxxGxxG-CTERM"/>
    <property type="match status" value="1"/>
</dbReference>